<evidence type="ECO:0000256" key="10">
    <source>
        <dbReference type="ARBA" id="ARBA00022857"/>
    </source>
</evidence>
<comment type="catalytic activity">
    <reaction evidence="14 15">
        <text>2,5-diamino-6-hydroxy-4-(5-phosphoribosylamino)-pyrimidine + H2O + H(+) = 5-amino-6-(5-phospho-D-ribosylamino)uracil + NH4(+)</text>
        <dbReference type="Rhea" id="RHEA:21868"/>
        <dbReference type="ChEBI" id="CHEBI:15377"/>
        <dbReference type="ChEBI" id="CHEBI:15378"/>
        <dbReference type="ChEBI" id="CHEBI:28938"/>
        <dbReference type="ChEBI" id="CHEBI:58453"/>
        <dbReference type="ChEBI" id="CHEBI:58614"/>
        <dbReference type="EC" id="3.5.4.26"/>
    </reaction>
</comment>
<feature type="binding site" evidence="17">
    <location>
        <position position="173"/>
    </location>
    <ligand>
        <name>NADP(+)</name>
        <dbReference type="ChEBI" id="CHEBI:58349"/>
    </ligand>
</feature>
<dbReference type="Pfam" id="PF01872">
    <property type="entry name" value="RibD_C"/>
    <property type="match status" value="1"/>
</dbReference>
<dbReference type="InterPro" id="IPR050765">
    <property type="entry name" value="Riboflavin_Biosynth_HTPR"/>
</dbReference>
<comment type="pathway">
    <text evidence="2 15">Cofactor biosynthesis; riboflavin biosynthesis; 5-amino-6-(D-ribitylamino)uracil from GTP: step 2/4.</text>
</comment>
<feature type="binding site" evidence="18">
    <location>
        <position position="78"/>
    </location>
    <ligand>
        <name>Zn(2+)</name>
        <dbReference type="ChEBI" id="CHEBI:29105"/>
        <note>catalytic</note>
    </ligand>
</feature>
<feature type="binding site" evidence="17">
    <location>
        <position position="187"/>
    </location>
    <ligand>
        <name>substrate</name>
    </ligand>
</feature>
<dbReference type="PANTHER" id="PTHR38011:SF7">
    <property type="entry name" value="2,5-DIAMINO-6-RIBOSYLAMINO-4(3H)-PYRIMIDINONE 5'-PHOSPHATE REDUCTASE"/>
    <property type="match status" value="1"/>
</dbReference>
<keyword evidence="11 15" id="KW-0560">Oxidoreductase</keyword>
<dbReference type="FunFam" id="3.40.140.10:FF:000025">
    <property type="entry name" value="Riboflavin biosynthesis protein RibD"/>
    <property type="match status" value="1"/>
</dbReference>
<comment type="cofactor">
    <cofactor evidence="15 18">
        <name>Zn(2+)</name>
        <dbReference type="ChEBI" id="CHEBI:29105"/>
    </cofactor>
    <text evidence="15 18">Binds 1 zinc ion.</text>
</comment>
<sequence length="379" mass="40698">MHNIDDEYYMDLALQMAERAQGQTGINPVVGAVVVKDGAIVGLGSHLKRGTPHAEVHALNMAGAQAEGSTVYVTLEPCSHYGMTPPCSERLIREKVSRVVIACDDPNPLVAGRGIRMLREKGIEVVTGILRDRAIRLNKMFIKYITTGLPYVTIKTASTLDGKIASRTGDSKWISNAAARDIVHTMRHRHQGIMVGVGTILADDPQLTTRLSVPGLSPVRIIADSTLRIPLNSKVLNDGLAPTLLLSTSEADRDKADALRERGIEVLICGDGPSVDLKLAMTQLGEREISSILVEGGGRLNGSLLERQLADEVVMFLAPKLIGGLHAPGSFRFEGYERMADAVTLSGLEVEQIGDNVCIKGTPVWPDNGAGIQDTNSAE</sequence>
<keyword evidence="7 15" id="KW-0479">Metal-binding</keyword>
<evidence type="ECO:0000256" key="11">
    <source>
        <dbReference type="ARBA" id="ARBA00023002"/>
    </source>
</evidence>
<feature type="binding site" evidence="17">
    <location>
        <position position="207"/>
    </location>
    <ligand>
        <name>substrate</name>
    </ligand>
</feature>
<dbReference type="Proteomes" id="UP000253090">
    <property type="component" value="Unassembled WGS sequence"/>
</dbReference>
<dbReference type="NCBIfam" id="TIGR00326">
    <property type="entry name" value="eubact_ribD"/>
    <property type="match status" value="1"/>
</dbReference>
<feature type="binding site" evidence="17">
    <location>
        <position position="199"/>
    </location>
    <ligand>
        <name>NADP(+)</name>
        <dbReference type="ChEBI" id="CHEBI:58349"/>
    </ligand>
</feature>
<dbReference type="Gene3D" id="3.40.430.10">
    <property type="entry name" value="Dihydrofolate Reductase, subunit A"/>
    <property type="match status" value="1"/>
</dbReference>
<evidence type="ECO:0000256" key="13">
    <source>
        <dbReference type="ARBA" id="ARBA00049861"/>
    </source>
</evidence>
<evidence type="ECO:0000256" key="6">
    <source>
        <dbReference type="ARBA" id="ARBA00022619"/>
    </source>
</evidence>
<dbReference type="InterPro" id="IPR011549">
    <property type="entry name" value="RibD_C"/>
</dbReference>
<dbReference type="InterPro" id="IPR016192">
    <property type="entry name" value="APOBEC/CMP_deaminase_Zn-bd"/>
</dbReference>
<dbReference type="Pfam" id="PF00383">
    <property type="entry name" value="dCMP_cyt_deam_1"/>
    <property type="match status" value="1"/>
</dbReference>
<evidence type="ECO:0000259" key="19">
    <source>
        <dbReference type="PROSITE" id="PS51747"/>
    </source>
</evidence>
<dbReference type="EMBL" id="QPJW01000001">
    <property type="protein sequence ID" value="RCX23205.1"/>
    <property type="molecule type" value="Genomic_DNA"/>
</dbReference>
<feature type="domain" description="CMP/dCMP-type deaminase" evidence="19">
    <location>
        <begin position="4"/>
        <end position="126"/>
    </location>
</feature>
<dbReference type="Gene3D" id="3.40.140.10">
    <property type="entry name" value="Cytidine Deaminase, domain 2"/>
    <property type="match status" value="1"/>
</dbReference>
<feature type="active site" description="Proton donor" evidence="16">
    <location>
        <position position="55"/>
    </location>
</feature>
<reference evidence="20 21" key="1">
    <citation type="submission" date="2018-07" db="EMBL/GenBank/DDBJ databases">
        <title>Genomic Encyclopedia of Type Strains, Phase III (KMG-III): the genomes of soil and plant-associated and newly described type strains.</title>
        <authorList>
            <person name="Whitman W."/>
        </authorList>
    </citation>
    <scope>NUCLEOTIDE SEQUENCE [LARGE SCALE GENOMIC DNA]</scope>
    <source>
        <strain evidence="20 21">CECT 8333</strain>
    </source>
</reference>
<dbReference type="CDD" id="cd01284">
    <property type="entry name" value="Riboflavin_deaminase-reductase"/>
    <property type="match status" value="1"/>
</dbReference>
<dbReference type="EC" id="3.5.4.26" evidence="15"/>
<feature type="binding site" evidence="17">
    <location>
        <position position="171"/>
    </location>
    <ligand>
        <name>substrate</name>
    </ligand>
</feature>
<comment type="similarity">
    <text evidence="5 15">In the C-terminal section; belongs to the HTP reductase family.</text>
</comment>
<keyword evidence="10 15" id="KW-0521">NADP</keyword>
<gene>
    <name evidence="20" type="ORF">DFP94_101800</name>
</gene>
<dbReference type="InterPro" id="IPR004794">
    <property type="entry name" value="Eubact_RibD"/>
</dbReference>
<dbReference type="EC" id="1.1.1.193" evidence="15"/>
<evidence type="ECO:0000256" key="9">
    <source>
        <dbReference type="ARBA" id="ARBA00022833"/>
    </source>
</evidence>
<keyword evidence="8 15" id="KW-0378">Hydrolase</keyword>
<dbReference type="AlphaFoldDB" id="A0A369BQ85"/>
<evidence type="ECO:0000256" key="5">
    <source>
        <dbReference type="ARBA" id="ARBA00007417"/>
    </source>
</evidence>
<dbReference type="PROSITE" id="PS51747">
    <property type="entry name" value="CYT_DCMP_DEAMINASES_2"/>
    <property type="match status" value="1"/>
</dbReference>
<dbReference type="GO" id="GO:0009231">
    <property type="term" value="P:riboflavin biosynthetic process"/>
    <property type="evidence" value="ECO:0007669"/>
    <property type="project" value="UniProtKB-UniPathway"/>
</dbReference>
<dbReference type="InterPro" id="IPR002734">
    <property type="entry name" value="RibDG_C"/>
</dbReference>
<dbReference type="InterPro" id="IPR002125">
    <property type="entry name" value="CMP_dCMP_dom"/>
</dbReference>
<dbReference type="PIRSF" id="PIRSF006769">
    <property type="entry name" value="RibD"/>
    <property type="match status" value="1"/>
</dbReference>
<evidence type="ECO:0000256" key="3">
    <source>
        <dbReference type="ARBA" id="ARBA00004910"/>
    </source>
</evidence>
<accession>A0A369BQ85</accession>
<evidence type="ECO:0000256" key="7">
    <source>
        <dbReference type="ARBA" id="ARBA00022723"/>
    </source>
</evidence>
<feature type="binding site" evidence="18">
    <location>
        <position position="53"/>
    </location>
    <ligand>
        <name>Zn(2+)</name>
        <dbReference type="ChEBI" id="CHEBI:29105"/>
        <note>catalytic</note>
    </ligand>
</feature>
<evidence type="ECO:0000256" key="4">
    <source>
        <dbReference type="ARBA" id="ARBA00005259"/>
    </source>
</evidence>
<proteinExistence type="inferred from homology"/>
<dbReference type="OrthoDB" id="9800865at2"/>
<feature type="binding site" evidence="17">
    <location>
        <position position="210"/>
    </location>
    <ligand>
        <name>substrate</name>
    </ligand>
</feature>
<comment type="caution">
    <text evidence="20">The sequence shown here is derived from an EMBL/GenBank/DDBJ whole genome shotgun (WGS) entry which is preliminary data.</text>
</comment>
<evidence type="ECO:0000256" key="12">
    <source>
        <dbReference type="ARBA" id="ARBA00023268"/>
    </source>
</evidence>
<evidence type="ECO:0000256" key="16">
    <source>
        <dbReference type="PIRSR" id="PIRSR006769-1"/>
    </source>
</evidence>
<organism evidence="20 21">
    <name type="scientific">Fontibacillus phaseoli</name>
    <dbReference type="NCBI Taxonomy" id="1416533"/>
    <lineage>
        <taxon>Bacteria</taxon>
        <taxon>Bacillati</taxon>
        <taxon>Bacillota</taxon>
        <taxon>Bacilli</taxon>
        <taxon>Bacillales</taxon>
        <taxon>Paenibacillaceae</taxon>
        <taxon>Fontibacillus</taxon>
    </lineage>
</organism>
<feature type="binding site" evidence="17">
    <location>
        <position position="225"/>
    </location>
    <ligand>
        <name>NADP(+)</name>
        <dbReference type="ChEBI" id="CHEBI:58349"/>
    </ligand>
</feature>
<evidence type="ECO:0000256" key="8">
    <source>
        <dbReference type="ARBA" id="ARBA00022801"/>
    </source>
</evidence>
<feature type="binding site" evidence="17">
    <location>
        <position position="295"/>
    </location>
    <ligand>
        <name>substrate</name>
    </ligand>
</feature>
<keyword evidence="12" id="KW-0511">Multifunctional enzyme</keyword>
<keyword evidence="6 15" id="KW-0686">Riboflavin biosynthesis</keyword>
<dbReference type="UniPathway" id="UPA00275">
    <property type="reaction ID" value="UER00401"/>
</dbReference>
<comment type="function">
    <text evidence="1 15">Converts 2,5-diamino-6-(ribosylamino)-4(3h)-pyrimidinone 5'-phosphate into 5-amino-6-(ribosylamino)-2,4(1h,3h)-pyrimidinedione 5'-phosphate.</text>
</comment>
<comment type="catalytic activity">
    <reaction evidence="13 15">
        <text>5-amino-6-(5-phospho-D-ribitylamino)uracil + NADP(+) = 5-amino-6-(5-phospho-D-ribosylamino)uracil + NADPH + H(+)</text>
        <dbReference type="Rhea" id="RHEA:17845"/>
        <dbReference type="ChEBI" id="CHEBI:15378"/>
        <dbReference type="ChEBI" id="CHEBI:57783"/>
        <dbReference type="ChEBI" id="CHEBI:58349"/>
        <dbReference type="ChEBI" id="CHEBI:58421"/>
        <dbReference type="ChEBI" id="CHEBI:58453"/>
        <dbReference type="EC" id="1.1.1.193"/>
    </reaction>
</comment>
<dbReference type="GO" id="GO:0050661">
    <property type="term" value="F:NADP binding"/>
    <property type="evidence" value="ECO:0007669"/>
    <property type="project" value="InterPro"/>
</dbReference>
<feature type="binding site" evidence="17">
    <location>
        <position position="157"/>
    </location>
    <ligand>
        <name>NADP(+)</name>
        <dbReference type="ChEBI" id="CHEBI:58349"/>
    </ligand>
</feature>
<comment type="pathway">
    <text evidence="3 15">Cofactor biosynthesis; riboflavin biosynthesis; 5-amino-6-(D-ribitylamino)uracil from GTP: step 3/4.</text>
</comment>
<evidence type="ECO:0000313" key="21">
    <source>
        <dbReference type="Proteomes" id="UP000253090"/>
    </source>
</evidence>
<name>A0A369BQ85_9BACL</name>
<feature type="binding site" evidence="17">
    <location>
        <position position="203"/>
    </location>
    <ligand>
        <name>substrate</name>
    </ligand>
</feature>
<dbReference type="SUPFAM" id="SSF53927">
    <property type="entry name" value="Cytidine deaminase-like"/>
    <property type="match status" value="1"/>
</dbReference>
<protein>
    <recommendedName>
        <fullName evidence="15">Riboflavin biosynthesis protein RibD</fullName>
    </recommendedName>
    <domain>
        <recommendedName>
            <fullName evidence="15">Diaminohydroxyphosphoribosylaminopyrimidine deaminase</fullName>
            <shortName evidence="15">DRAP deaminase</shortName>
            <ecNumber evidence="15">3.5.4.26</ecNumber>
        </recommendedName>
        <alternativeName>
            <fullName evidence="15">Riboflavin-specific deaminase</fullName>
        </alternativeName>
    </domain>
    <domain>
        <recommendedName>
            <fullName evidence="15">5-amino-6-(5-phosphoribosylamino)uracil reductase</fullName>
            <ecNumber evidence="15">1.1.1.193</ecNumber>
        </recommendedName>
        <alternativeName>
            <fullName evidence="15">HTP reductase</fullName>
        </alternativeName>
    </domain>
</protein>
<dbReference type="GO" id="GO:0008835">
    <property type="term" value="F:diaminohydroxyphosphoribosylaminopyrimidine deaminase activity"/>
    <property type="evidence" value="ECO:0007669"/>
    <property type="project" value="UniProtKB-EC"/>
</dbReference>
<evidence type="ECO:0000256" key="2">
    <source>
        <dbReference type="ARBA" id="ARBA00004882"/>
    </source>
</evidence>
<evidence type="ECO:0000256" key="1">
    <source>
        <dbReference type="ARBA" id="ARBA00002151"/>
    </source>
</evidence>
<evidence type="ECO:0000256" key="17">
    <source>
        <dbReference type="PIRSR" id="PIRSR006769-2"/>
    </source>
</evidence>
<feature type="binding site" evidence="17">
    <location>
        <begin position="297"/>
        <end position="303"/>
    </location>
    <ligand>
        <name>NADP(+)</name>
        <dbReference type="ChEBI" id="CHEBI:58349"/>
    </ligand>
</feature>
<evidence type="ECO:0000313" key="20">
    <source>
        <dbReference type="EMBL" id="RCX23205.1"/>
    </source>
</evidence>
<dbReference type="InterPro" id="IPR024072">
    <property type="entry name" value="DHFR-like_dom_sf"/>
</dbReference>
<evidence type="ECO:0000256" key="14">
    <source>
        <dbReference type="ARBA" id="ARBA00049886"/>
    </source>
</evidence>
<dbReference type="GO" id="GO:0008703">
    <property type="term" value="F:5-amino-6-(5-phosphoribosylamino)uracil reductase activity"/>
    <property type="evidence" value="ECO:0007669"/>
    <property type="project" value="UniProtKB-EC"/>
</dbReference>
<comment type="similarity">
    <text evidence="4 15">In the N-terminal section; belongs to the cytidine and deoxycytidylate deaminase family.</text>
</comment>
<feature type="binding site" evidence="18">
    <location>
        <position position="87"/>
    </location>
    <ligand>
        <name>Zn(2+)</name>
        <dbReference type="ChEBI" id="CHEBI:29105"/>
        <note>catalytic</note>
    </ligand>
</feature>
<evidence type="ECO:0000256" key="18">
    <source>
        <dbReference type="PIRSR" id="PIRSR006769-3"/>
    </source>
</evidence>
<dbReference type="PANTHER" id="PTHR38011">
    <property type="entry name" value="DIHYDROFOLATE REDUCTASE FAMILY PROTEIN (AFU_ORTHOLOGUE AFUA_8G06820)"/>
    <property type="match status" value="1"/>
</dbReference>
<dbReference type="InterPro" id="IPR016193">
    <property type="entry name" value="Cytidine_deaminase-like"/>
</dbReference>
<dbReference type="GO" id="GO:0008270">
    <property type="term" value="F:zinc ion binding"/>
    <property type="evidence" value="ECO:0007669"/>
    <property type="project" value="InterPro"/>
</dbReference>
<keyword evidence="9 15" id="KW-0862">Zinc</keyword>
<keyword evidence="21" id="KW-1185">Reference proteome</keyword>
<evidence type="ECO:0000256" key="15">
    <source>
        <dbReference type="PIRNR" id="PIRNR006769"/>
    </source>
</evidence>
<dbReference type="SUPFAM" id="SSF53597">
    <property type="entry name" value="Dihydrofolate reductase-like"/>
    <property type="match status" value="1"/>
</dbReference>
<dbReference type="NCBIfam" id="TIGR00227">
    <property type="entry name" value="ribD_Cterm"/>
    <property type="match status" value="1"/>
</dbReference>
<dbReference type="PROSITE" id="PS00903">
    <property type="entry name" value="CYT_DCMP_DEAMINASES_1"/>
    <property type="match status" value="1"/>
</dbReference>